<reference evidence="3 4" key="1">
    <citation type="submission" date="2024-03" db="EMBL/GenBank/DDBJ databases">
        <title>Draft genome sequence of Pseudonocardia nematodicida JCM 31783.</title>
        <authorList>
            <person name="Butdee W."/>
            <person name="Duangmal K."/>
        </authorList>
    </citation>
    <scope>NUCLEOTIDE SEQUENCE [LARGE SCALE GENOMIC DNA]</scope>
    <source>
        <strain evidence="3 4">JCM 31783</strain>
    </source>
</reference>
<feature type="transmembrane region" description="Helical" evidence="2">
    <location>
        <begin position="29"/>
        <end position="50"/>
    </location>
</feature>
<evidence type="ECO:0000313" key="4">
    <source>
        <dbReference type="Proteomes" id="UP001494902"/>
    </source>
</evidence>
<evidence type="ECO:0000313" key="3">
    <source>
        <dbReference type="EMBL" id="MEQ3552031.1"/>
    </source>
</evidence>
<dbReference type="EMBL" id="JBEDNQ010000006">
    <property type="protein sequence ID" value="MEQ3552031.1"/>
    <property type="molecule type" value="Genomic_DNA"/>
</dbReference>
<sequence>MSGTGYEPDMEQEHEQETPGPGRPPTRRIIVWTLAAVVIIALTAAFRPLVHSGAGPMVIAALIVAAGSVVWLLFWLLERTG</sequence>
<dbReference type="Proteomes" id="UP001494902">
    <property type="component" value="Unassembled WGS sequence"/>
</dbReference>
<keyword evidence="2" id="KW-0812">Transmembrane</keyword>
<evidence type="ECO:0000256" key="2">
    <source>
        <dbReference type="SAM" id="Phobius"/>
    </source>
</evidence>
<proteinExistence type="predicted"/>
<evidence type="ECO:0000256" key="1">
    <source>
        <dbReference type="SAM" id="MobiDB-lite"/>
    </source>
</evidence>
<organism evidence="3 4">
    <name type="scientific">Pseudonocardia nematodicida</name>
    <dbReference type="NCBI Taxonomy" id="1206997"/>
    <lineage>
        <taxon>Bacteria</taxon>
        <taxon>Bacillati</taxon>
        <taxon>Actinomycetota</taxon>
        <taxon>Actinomycetes</taxon>
        <taxon>Pseudonocardiales</taxon>
        <taxon>Pseudonocardiaceae</taxon>
        <taxon>Pseudonocardia</taxon>
    </lineage>
</organism>
<accession>A0ABV1KC27</accession>
<name>A0ABV1KC27_9PSEU</name>
<keyword evidence="2" id="KW-0472">Membrane</keyword>
<keyword evidence="2" id="KW-1133">Transmembrane helix</keyword>
<dbReference type="RefSeq" id="WP_349299099.1">
    <property type="nucleotide sequence ID" value="NZ_JBEDNQ010000006.1"/>
</dbReference>
<comment type="caution">
    <text evidence="3">The sequence shown here is derived from an EMBL/GenBank/DDBJ whole genome shotgun (WGS) entry which is preliminary data.</text>
</comment>
<feature type="region of interest" description="Disordered" evidence="1">
    <location>
        <begin position="1"/>
        <end position="25"/>
    </location>
</feature>
<protein>
    <submittedName>
        <fullName evidence="3">Uncharacterized protein</fullName>
    </submittedName>
</protein>
<keyword evidence="4" id="KW-1185">Reference proteome</keyword>
<feature type="transmembrane region" description="Helical" evidence="2">
    <location>
        <begin position="57"/>
        <end position="77"/>
    </location>
</feature>
<gene>
    <name evidence="3" type="ORF">WIS52_16275</name>
</gene>